<evidence type="ECO:0000313" key="3">
    <source>
        <dbReference type="EMBL" id="EXY93132.1"/>
    </source>
</evidence>
<dbReference type="RefSeq" id="WP_005776906.1">
    <property type="nucleotide sequence ID" value="NZ_JGDB01000006.1"/>
</dbReference>
<accession>A0A015VC44</accession>
<dbReference type="EMBL" id="JGDB01000009">
    <property type="protein sequence ID" value="EXY92921.1"/>
    <property type="molecule type" value="Genomic_DNA"/>
</dbReference>
<reference evidence="1 4" key="1">
    <citation type="submission" date="2014-02" db="EMBL/GenBank/DDBJ databases">
        <authorList>
            <person name="Sears C."/>
            <person name="Carroll K."/>
            <person name="Sack B.R."/>
            <person name="Qadri F."/>
            <person name="Myers L.L."/>
            <person name="Chung G.-T."/>
            <person name="Escheverria P."/>
            <person name="Fraser C.M."/>
            <person name="Sadzewicz L."/>
            <person name="Shefchek K.A."/>
            <person name="Tallon L."/>
            <person name="Das S.P."/>
            <person name="Daugherty S."/>
            <person name="Mongodin E.F."/>
        </authorList>
    </citation>
    <scope>NUCLEOTIDE SEQUENCE [LARGE SCALE GENOMIC DNA]</scope>
    <source>
        <strain evidence="1">3998T</strain>
        <strain evidence="4">3998T(B)3</strain>
    </source>
</reference>
<dbReference type="EMBL" id="JGDB01000008">
    <property type="protein sequence ID" value="EXY92993.1"/>
    <property type="molecule type" value="Genomic_DNA"/>
</dbReference>
<gene>
    <name evidence="3" type="ORF">M125_0176</name>
    <name evidence="2" type="ORF">M125_0268</name>
    <name evidence="1" type="ORF">M125_0355</name>
</gene>
<dbReference type="AlphaFoldDB" id="A0A015VC44"/>
<organism evidence="1 4">
    <name type="scientific">Bacteroides fragilis str. 3998T(B)3</name>
    <dbReference type="NCBI Taxonomy" id="1339316"/>
    <lineage>
        <taxon>Bacteria</taxon>
        <taxon>Pseudomonadati</taxon>
        <taxon>Bacteroidota</taxon>
        <taxon>Bacteroidia</taxon>
        <taxon>Bacteroidales</taxon>
        <taxon>Bacteroidaceae</taxon>
        <taxon>Bacteroides</taxon>
    </lineage>
</organism>
<name>A0A015VC44_BACFG</name>
<sequence>MARSISEIQNGMITAAQKNLSMQLSVSKVAEWRTWTYIFAAAIHVFEIILDTFKVEIDTITNKITPGTVRWYAEMCYRFQNGYELKFDDSRAMLYYDKIDPQAQIIKVVAIREEKNSLVIKAAKQDHSGKIVPLSLEERYNFAAYIDAVKFAGVDTTIVSTSQDRIRYNLEVYFETSIPNTLVRENVKKALDKFKASLGFDSMIYKQRFIDAVMDASGVVTCNLVSLERKGVTDDDFKAVDVFSVLESGYFEYADDCVLTLKSVKELES</sequence>
<comment type="caution">
    <text evidence="1">The sequence shown here is derived from an EMBL/GenBank/DDBJ whole genome shotgun (WGS) entry which is preliminary data.</text>
</comment>
<evidence type="ECO:0000313" key="4">
    <source>
        <dbReference type="Proteomes" id="UP000020773"/>
    </source>
</evidence>
<dbReference type="EMBL" id="JGDB01000006">
    <property type="protein sequence ID" value="EXY93132.1"/>
    <property type="molecule type" value="Genomic_DNA"/>
</dbReference>
<protein>
    <recommendedName>
        <fullName evidence="5">Baseplate protein J-like domain-containing protein</fullName>
    </recommendedName>
</protein>
<evidence type="ECO:0000313" key="2">
    <source>
        <dbReference type="EMBL" id="EXY92993.1"/>
    </source>
</evidence>
<dbReference type="PATRIC" id="fig|1339316.3.peg.178"/>
<evidence type="ECO:0008006" key="5">
    <source>
        <dbReference type="Google" id="ProtNLM"/>
    </source>
</evidence>
<dbReference type="Proteomes" id="UP000020773">
    <property type="component" value="Unassembled WGS sequence"/>
</dbReference>
<proteinExistence type="predicted"/>
<evidence type="ECO:0000313" key="1">
    <source>
        <dbReference type="EMBL" id="EXY92921.1"/>
    </source>
</evidence>